<dbReference type="GO" id="GO:0005886">
    <property type="term" value="C:plasma membrane"/>
    <property type="evidence" value="ECO:0007669"/>
    <property type="project" value="UniProtKB-SubCell"/>
</dbReference>
<dbReference type="PANTHER" id="PTHR24251:SF44">
    <property type="entry name" value="MEMBRANE FRIZZLED-RELATED PROTEIN ISOFORM X1"/>
    <property type="match status" value="1"/>
</dbReference>
<dbReference type="FunFam" id="2.60.120.290:FF:000013">
    <property type="entry name" value="Membrane frizzled-related protein"/>
    <property type="match status" value="2"/>
</dbReference>
<dbReference type="OrthoDB" id="9991628at2759"/>
<evidence type="ECO:0000256" key="13">
    <source>
        <dbReference type="SAM" id="Phobius"/>
    </source>
</evidence>
<dbReference type="SMART" id="SM00192">
    <property type="entry name" value="LDLa"/>
    <property type="match status" value="2"/>
</dbReference>
<dbReference type="InterPro" id="IPR000859">
    <property type="entry name" value="CUB_dom"/>
</dbReference>
<feature type="domain" description="CUB" evidence="14">
    <location>
        <begin position="211"/>
        <end position="318"/>
    </location>
</feature>
<evidence type="ECO:0000313" key="17">
    <source>
        <dbReference type="RefSeq" id="XP_018081270.2"/>
    </source>
</evidence>
<evidence type="ECO:0000256" key="3">
    <source>
        <dbReference type="ARBA" id="ARBA00022670"/>
    </source>
</evidence>
<feature type="disulfide bond" evidence="12">
    <location>
        <begin position="505"/>
        <end position="520"/>
    </location>
</feature>
<evidence type="ECO:0000256" key="1">
    <source>
        <dbReference type="ARBA" id="ARBA00004401"/>
    </source>
</evidence>
<evidence type="ECO:0000256" key="2">
    <source>
        <dbReference type="ARBA" id="ARBA00004651"/>
    </source>
</evidence>
<keyword evidence="5" id="KW-0378">Hydrolase</keyword>
<proteinExistence type="predicted"/>
<dbReference type="Pfam" id="PF01392">
    <property type="entry name" value="Fz"/>
    <property type="match status" value="1"/>
</dbReference>
<evidence type="ECO:0000259" key="14">
    <source>
        <dbReference type="PROSITE" id="PS01180"/>
    </source>
</evidence>
<keyword evidence="4" id="KW-0677">Repeat</keyword>
<dbReference type="GO" id="GO:0006508">
    <property type="term" value="P:proteolysis"/>
    <property type="evidence" value="ECO:0007669"/>
    <property type="project" value="UniProtKB-KW"/>
</dbReference>
<keyword evidence="16" id="KW-1185">Reference proteome</keyword>
<dbReference type="CDD" id="cd00112">
    <property type="entry name" value="LDLa"/>
    <property type="match status" value="2"/>
</dbReference>
<dbReference type="AlphaFoldDB" id="A0A8J0T8K3"/>
<dbReference type="Pfam" id="PF00431">
    <property type="entry name" value="CUB"/>
    <property type="match status" value="2"/>
</dbReference>
<dbReference type="GO" id="GO:0008233">
    <property type="term" value="F:peptidase activity"/>
    <property type="evidence" value="ECO:0007669"/>
    <property type="project" value="UniProtKB-KW"/>
</dbReference>
<dbReference type="Gene3D" id="1.10.2000.10">
    <property type="entry name" value="Frizzled cysteine-rich domain"/>
    <property type="match status" value="1"/>
</dbReference>
<dbReference type="CTD" id="108696430"/>
<feature type="domain" description="FZ" evidence="15">
    <location>
        <begin position="532"/>
        <end position="645"/>
    </location>
</feature>
<dbReference type="InterPro" id="IPR036055">
    <property type="entry name" value="LDL_receptor-like_sf"/>
</dbReference>
<dbReference type="PROSITE" id="PS01209">
    <property type="entry name" value="LDLRA_1"/>
    <property type="match status" value="1"/>
</dbReference>
<evidence type="ECO:0000256" key="12">
    <source>
        <dbReference type="PROSITE-ProRule" id="PRU00124"/>
    </source>
</evidence>
<dbReference type="PRINTS" id="PR00261">
    <property type="entry name" value="LDLRECEPTOR"/>
</dbReference>
<dbReference type="Gene3D" id="4.10.400.10">
    <property type="entry name" value="Low-density Lipoprotein Receptor"/>
    <property type="match status" value="2"/>
</dbReference>
<keyword evidence="13" id="KW-1133">Transmembrane helix</keyword>
<dbReference type="InterPro" id="IPR036790">
    <property type="entry name" value="Frizzled_dom_sf"/>
</dbReference>
<comment type="caution">
    <text evidence="11">Lacks conserved residue(s) required for the propagation of feature annotation.</text>
</comment>
<dbReference type="KEGG" id="xla:108696430"/>
<dbReference type="GO" id="GO:0004930">
    <property type="term" value="F:G protein-coupled receptor activity"/>
    <property type="evidence" value="ECO:0007669"/>
    <property type="project" value="UniProtKB-KW"/>
</dbReference>
<keyword evidence="8 12" id="KW-1015">Disulfide bond</keyword>
<keyword evidence="7" id="KW-0675">Receptor</keyword>
<evidence type="ECO:0000313" key="16">
    <source>
        <dbReference type="Proteomes" id="UP000186698"/>
    </source>
</evidence>
<comment type="subcellular location">
    <subcellularLocation>
        <location evidence="2">Cell membrane</location>
        <topology evidence="2">Multi-pass membrane protein</topology>
    </subcellularLocation>
    <subcellularLocation>
        <location evidence="1">Cell membrane</location>
        <topology evidence="1">Single-pass type II membrane protein</topology>
    </subcellularLocation>
</comment>
<sequence>MLRIAKEPSQYQGGQSECQSWTLLRSTNEDIYLNYAEYHTCVSSLNTQQDFQAISMTITHHIQGWAANLELGESRETSLVHQEEGMSRNNRPPLYVTSEDEVRFCNPAFDPMSEVCLTGTITEDSVPPASQGSTVSRPRGMCCSLRPNHIIIIVITTLLILFVLIFSFTMGILISKHKGEDVSLTGASLDNNSHISSPDTRDFTESTSTVCGGTLNDPEGSFNSPNYPFLYPPNSHCSWILEAEPGHLVQLKIIVLDVEGYGSCLIDWLELSDGNTTQRFCGSVAPTTFISDSHWLKVVFVSDGSVGATGFLATYRIIKPSEGSCSWDEFLCDGRRCILLPALCDGIADCTDKRDEENCSQTNWDCGGSLSSTQGSFQSPNHPGFYPGKIICRWLLSVEDGLIIKLQFHNFSLESELRCRFDYVEIHDSAGLGTPSLMGRFCGSQLPPALTSSGPQMTVLFVTDDETSGLGFSATYQAINITENECDPRELRCGGGECLSLQWACDGWVDCPDGKDELDCPETPDTKPEIPCQPVQVPMCQGLSYSQTVFPNLWVSLHEQQAASELLARYKILQELPCYPVLRPFFCALLVPSCSAEGGVLQPCRSVCVNAEQLCFAQLHQLGLSWPFNCDLLPPHIQQPDCVIP</sequence>
<dbReference type="PROSITE" id="PS50068">
    <property type="entry name" value="LDLRA_2"/>
    <property type="match status" value="2"/>
</dbReference>
<dbReference type="RefSeq" id="XP_018081270.2">
    <property type="nucleotide sequence ID" value="XM_018225781.2"/>
</dbReference>
<evidence type="ECO:0000256" key="4">
    <source>
        <dbReference type="ARBA" id="ARBA00022737"/>
    </source>
</evidence>
<evidence type="ECO:0000256" key="5">
    <source>
        <dbReference type="ARBA" id="ARBA00022801"/>
    </source>
</evidence>
<dbReference type="InterPro" id="IPR035914">
    <property type="entry name" value="Sperma_CUB_dom_sf"/>
</dbReference>
<feature type="transmembrane region" description="Helical" evidence="13">
    <location>
        <begin position="150"/>
        <end position="174"/>
    </location>
</feature>
<reference evidence="17" key="1">
    <citation type="submission" date="2025-08" db="UniProtKB">
        <authorList>
            <consortium name="RefSeq"/>
        </authorList>
    </citation>
    <scope>IDENTIFICATION</scope>
    <source>
        <strain evidence="17">J_2021</strain>
        <tissue evidence="17">Erythrocytes</tissue>
    </source>
</reference>
<keyword evidence="13" id="KW-0472">Membrane</keyword>
<evidence type="ECO:0000256" key="10">
    <source>
        <dbReference type="PROSITE-ProRule" id="PRU00059"/>
    </source>
</evidence>
<dbReference type="GeneID" id="108696430"/>
<dbReference type="InterPro" id="IPR002172">
    <property type="entry name" value="LDrepeatLR_classA_rpt"/>
</dbReference>
<evidence type="ECO:0000256" key="8">
    <source>
        <dbReference type="ARBA" id="ARBA00023157"/>
    </source>
</evidence>
<feature type="disulfide bond" evidence="12">
    <location>
        <begin position="486"/>
        <end position="498"/>
    </location>
</feature>
<keyword evidence="13" id="KW-0812">Transmembrane</keyword>
<protein>
    <submittedName>
        <fullName evidence="17">Membrane frizzled-related protein isoform X1</fullName>
    </submittedName>
</protein>
<dbReference type="SUPFAM" id="SSF63501">
    <property type="entry name" value="Frizzled cysteine-rich domain"/>
    <property type="match status" value="1"/>
</dbReference>
<keyword evidence="6" id="KW-0735">Signal-anchor</keyword>
<evidence type="ECO:0000256" key="6">
    <source>
        <dbReference type="ARBA" id="ARBA00022968"/>
    </source>
</evidence>
<dbReference type="PROSITE" id="PS50038">
    <property type="entry name" value="FZ"/>
    <property type="match status" value="1"/>
</dbReference>
<dbReference type="CDD" id="cd07066">
    <property type="entry name" value="CRD_FZ"/>
    <property type="match status" value="1"/>
</dbReference>
<gene>
    <name evidence="17" type="primary">mfrp.L</name>
</gene>
<feature type="disulfide bond" evidence="12">
    <location>
        <begin position="332"/>
        <end position="350"/>
    </location>
</feature>
<evidence type="ECO:0000256" key="7">
    <source>
        <dbReference type="ARBA" id="ARBA00023040"/>
    </source>
</evidence>
<feature type="disulfide bond" evidence="12">
    <location>
        <begin position="493"/>
        <end position="511"/>
    </location>
</feature>
<accession>A0A8J0T8K3</accession>
<evidence type="ECO:0000259" key="15">
    <source>
        <dbReference type="PROSITE" id="PS50038"/>
    </source>
</evidence>
<feature type="disulfide bond" evidence="12">
    <location>
        <begin position="344"/>
        <end position="359"/>
    </location>
</feature>
<keyword evidence="3" id="KW-0645">Protease</keyword>
<dbReference type="CDD" id="cd00041">
    <property type="entry name" value="CUB"/>
    <property type="match status" value="2"/>
</dbReference>
<dbReference type="SMART" id="SM00042">
    <property type="entry name" value="CUB"/>
    <property type="match status" value="2"/>
</dbReference>
<dbReference type="Gene3D" id="2.60.120.290">
    <property type="entry name" value="Spermadhesin, CUB domain"/>
    <property type="match status" value="2"/>
</dbReference>
<evidence type="ECO:0000256" key="9">
    <source>
        <dbReference type="ARBA" id="ARBA00023224"/>
    </source>
</evidence>
<dbReference type="InterPro" id="IPR020067">
    <property type="entry name" value="Frizzled_dom"/>
</dbReference>
<name>A0A8J0T8K3_XENLA</name>
<keyword evidence="7" id="KW-0297">G-protein coupled receptor</keyword>
<dbReference type="SUPFAM" id="SSF57424">
    <property type="entry name" value="LDL receptor-like module"/>
    <property type="match status" value="2"/>
</dbReference>
<dbReference type="SUPFAM" id="SSF49854">
    <property type="entry name" value="Spermadhesin, CUB domain"/>
    <property type="match status" value="2"/>
</dbReference>
<dbReference type="PANTHER" id="PTHR24251">
    <property type="entry name" value="OVOCHYMASE-RELATED"/>
    <property type="match status" value="1"/>
</dbReference>
<evidence type="ECO:0000256" key="11">
    <source>
        <dbReference type="PROSITE-ProRule" id="PRU00090"/>
    </source>
</evidence>
<dbReference type="PROSITE" id="PS01180">
    <property type="entry name" value="CUB"/>
    <property type="match status" value="2"/>
</dbReference>
<dbReference type="InterPro" id="IPR023415">
    <property type="entry name" value="LDLR_class-A_CS"/>
</dbReference>
<organism evidence="16 17">
    <name type="scientific">Xenopus laevis</name>
    <name type="common">African clawed frog</name>
    <dbReference type="NCBI Taxonomy" id="8355"/>
    <lineage>
        <taxon>Eukaryota</taxon>
        <taxon>Metazoa</taxon>
        <taxon>Chordata</taxon>
        <taxon>Craniata</taxon>
        <taxon>Vertebrata</taxon>
        <taxon>Euteleostomi</taxon>
        <taxon>Amphibia</taxon>
        <taxon>Batrachia</taxon>
        <taxon>Anura</taxon>
        <taxon>Pipoidea</taxon>
        <taxon>Pipidae</taxon>
        <taxon>Xenopodinae</taxon>
        <taxon>Xenopus</taxon>
        <taxon>Xenopus</taxon>
    </lineage>
</organism>
<feature type="disulfide bond" evidence="12">
    <location>
        <begin position="325"/>
        <end position="337"/>
    </location>
</feature>
<keyword evidence="9" id="KW-0807">Transducer</keyword>
<dbReference type="SMART" id="SM00063">
    <property type="entry name" value="FRI"/>
    <property type="match status" value="1"/>
</dbReference>
<dbReference type="Proteomes" id="UP000186698">
    <property type="component" value="Chromosome 7L"/>
</dbReference>
<feature type="disulfide bond" evidence="10">
    <location>
        <begin position="264"/>
        <end position="281"/>
    </location>
</feature>
<dbReference type="Pfam" id="PF00057">
    <property type="entry name" value="Ldl_recept_a"/>
    <property type="match status" value="2"/>
</dbReference>
<feature type="domain" description="CUB" evidence="14">
    <location>
        <begin position="366"/>
        <end position="479"/>
    </location>
</feature>